<proteinExistence type="predicted"/>
<keyword evidence="1" id="KW-1133">Transmembrane helix</keyword>
<evidence type="ECO:0000313" key="2">
    <source>
        <dbReference type="EMBL" id="KAK1452552.1"/>
    </source>
</evidence>
<comment type="caution">
    <text evidence="2">The sequence shown here is derived from an EMBL/GenBank/DDBJ whole genome shotgun (WGS) entry which is preliminary data.</text>
</comment>
<accession>A0AAI9U6D2</accession>
<dbReference type="Proteomes" id="UP001239213">
    <property type="component" value="Unassembled WGS sequence"/>
</dbReference>
<keyword evidence="3" id="KW-1185">Reference proteome</keyword>
<name>A0AAI9U6D2_9PEZI</name>
<dbReference type="AlphaFoldDB" id="A0AAI9U6D2"/>
<organism evidence="2 3">
    <name type="scientific">Colletotrichum cuscutae</name>
    <dbReference type="NCBI Taxonomy" id="1209917"/>
    <lineage>
        <taxon>Eukaryota</taxon>
        <taxon>Fungi</taxon>
        <taxon>Dikarya</taxon>
        <taxon>Ascomycota</taxon>
        <taxon>Pezizomycotina</taxon>
        <taxon>Sordariomycetes</taxon>
        <taxon>Hypocreomycetidae</taxon>
        <taxon>Glomerellales</taxon>
        <taxon>Glomerellaceae</taxon>
        <taxon>Colletotrichum</taxon>
        <taxon>Colletotrichum acutatum species complex</taxon>
    </lineage>
</organism>
<feature type="transmembrane region" description="Helical" evidence="1">
    <location>
        <begin position="384"/>
        <end position="404"/>
    </location>
</feature>
<dbReference type="EMBL" id="MPDP01000296">
    <property type="protein sequence ID" value="KAK1452552.1"/>
    <property type="molecule type" value="Genomic_DNA"/>
</dbReference>
<protein>
    <submittedName>
        <fullName evidence="2">Uncharacterized protein</fullName>
    </submittedName>
</protein>
<sequence length="538" mass="59947">MSLEANRIKVSIRYLDIDSYFQDTPYERRIRLEPPTINSFPPLWYAQHCFYVRLAKKKEKRLGLGRRKHPYVTFWQEQPSASDLARTRKKSHGPHELSRSQLVNRSDIKLCLAEHSALPCPDAILAFFTPVHTDDGRPDEETASVSDESLGKENGLCCPAISIGCQQELSDHPCEIPKPHKWTARRRSSQLVRQHELAIFSHLVYGSLLCINPQHRQCPAKMSGLTRFEEQQTKVSTIEYGYMAAILTTSPALTARTHAHAGTSGCCLSSMLTIRQFDTSGWRCSSESIRDVVPALQCFSTVLSVRPVSNAAWTLAPGSRQLGTLCGNDACLTLYDTGGWSSHPADMAGSLRAQDYGSSIPVRECLPLLGTSLHFAHFSDVTSWALIIIGMIGMICGSTIQTWARGEDKKERTKKCARYENKERAYPSPHQQAWLYWSGYRVELQTIADSSAATIYGIPRLYQRGTAGSTDVCSSSWATYELGGKDTLEPLPLSYADTELMGTALSLCVIQRLYFLRGPGAREDDHDPGKPHGIRKDG</sequence>
<reference evidence="2" key="1">
    <citation type="submission" date="2016-11" db="EMBL/GenBank/DDBJ databases">
        <title>The genome sequence of Colletotrichum cuscutae.</title>
        <authorList>
            <person name="Baroncelli R."/>
        </authorList>
    </citation>
    <scope>NUCLEOTIDE SEQUENCE</scope>
    <source>
        <strain evidence="2">IMI 304802</strain>
    </source>
</reference>
<evidence type="ECO:0000256" key="1">
    <source>
        <dbReference type="SAM" id="Phobius"/>
    </source>
</evidence>
<evidence type="ECO:0000313" key="3">
    <source>
        <dbReference type="Proteomes" id="UP001239213"/>
    </source>
</evidence>
<gene>
    <name evidence="2" type="ORF">CCUS01_10783</name>
</gene>
<keyword evidence="1" id="KW-0472">Membrane</keyword>
<keyword evidence="1" id="KW-0812">Transmembrane</keyword>